<dbReference type="GO" id="GO:0030170">
    <property type="term" value="F:pyridoxal phosphate binding"/>
    <property type="evidence" value="ECO:0007669"/>
    <property type="project" value="InterPro"/>
</dbReference>
<dbReference type="GO" id="GO:0042802">
    <property type="term" value="F:identical protein binding"/>
    <property type="evidence" value="ECO:0007669"/>
    <property type="project" value="TreeGrafter"/>
</dbReference>
<comment type="cofactor">
    <cofactor evidence="1">
        <name>pyridoxal 5'-phosphate</name>
        <dbReference type="ChEBI" id="CHEBI:597326"/>
    </cofactor>
</comment>
<dbReference type="PANTHER" id="PTHR11986">
    <property type="entry name" value="AMINOTRANSFERASE CLASS III"/>
    <property type="match status" value="1"/>
</dbReference>
<dbReference type="PROSITE" id="PS00600">
    <property type="entry name" value="AA_TRANSFER_CLASS_3"/>
    <property type="match status" value="1"/>
</dbReference>
<evidence type="ECO:0000256" key="1">
    <source>
        <dbReference type="ARBA" id="ARBA00001933"/>
    </source>
</evidence>
<dbReference type="InterPro" id="IPR049704">
    <property type="entry name" value="Aminotrans_3_PPA_site"/>
</dbReference>
<reference evidence="7 8" key="1">
    <citation type="submission" date="2019-04" db="EMBL/GenBank/DDBJ databases">
        <title>Phreatobacter aquaticus sp. nov.</title>
        <authorList>
            <person name="Choi A."/>
            <person name="Baek K."/>
        </authorList>
    </citation>
    <scope>NUCLEOTIDE SEQUENCE [LARGE SCALE GENOMIC DNA]</scope>
    <source>
        <strain evidence="7 8">NMCR1094</strain>
    </source>
</reference>
<evidence type="ECO:0000256" key="4">
    <source>
        <dbReference type="ARBA" id="ARBA00022679"/>
    </source>
</evidence>
<keyword evidence="5 6" id="KW-0663">Pyridoxal phosphate</keyword>
<comment type="similarity">
    <text evidence="2 6">Belongs to the class-III pyridoxal-phosphate-dependent aminotransferase family.</text>
</comment>
<dbReference type="GO" id="GO:0034386">
    <property type="term" value="F:4-aminobutyrate:2-oxoglutarate transaminase activity"/>
    <property type="evidence" value="ECO:0007669"/>
    <property type="project" value="UniProtKB-EC"/>
</dbReference>
<protein>
    <submittedName>
        <fullName evidence="7">4-aminobutyrate--2-oxoglutarate transaminase</fullName>
        <ecNumber evidence="7">2.6.1.19</ecNumber>
    </submittedName>
</protein>
<dbReference type="Gene3D" id="3.40.640.10">
    <property type="entry name" value="Type I PLP-dependent aspartate aminotransferase-like (Major domain)"/>
    <property type="match status" value="1"/>
</dbReference>
<accession>A0A4D7QS53</accession>
<dbReference type="InterPro" id="IPR004632">
    <property type="entry name" value="4NH2But_aminotransferase_bac"/>
</dbReference>
<dbReference type="InterPro" id="IPR050103">
    <property type="entry name" value="Class-III_PLP-dep_AT"/>
</dbReference>
<keyword evidence="4 7" id="KW-0808">Transferase</keyword>
<dbReference type="SUPFAM" id="SSF53383">
    <property type="entry name" value="PLP-dependent transferases"/>
    <property type="match status" value="1"/>
</dbReference>
<evidence type="ECO:0000256" key="6">
    <source>
        <dbReference type="RuleBase" id="RU003560"/>
    </source>
</evidence>
<dbReference type="EMBL" id="CP039865">
    <property type="protein sequence ID" value="QCK86922.1"/>
    <property type="molecule type" value="Genomic_DNA"/>
</dbReference>
<dbReference type="PANTHER" id="PTHR11986:SF58">
    <property type="entry name" value="LEUCINE_METHIONINE RACEMASE"/>
    <property type="match status" value="1"/>
</dbReference>
<dbReference type="EC" id="2.6.1.19" evidence="7"/>
<dbReference type="FunFam" id="3.40.640.10:FF:000013">
    <property type="entry name" value="4-aminobutyrate aminotransferase"/>
    <property type="match status" value="1"/>
</dbReference>
<dbReference type="InterPro" id="IPR015421">
    <property type="entry name" value="PyrdxlP-dep_Trfase_major"/>
</dbReference>
<evidence type="ECO:0000256" key="5">
    <source>
        <dbReference type="ARBA" id="ARBA00022898"/>
    </source>
</evidence>
<proteinExistence type="inferred from homology"/>
<dbReference type="InterPro" id="IPR015424">
    <property type="entry name" value="PyrdxlP-dep_Trfase"/>
</dbReference>
<name>A0A4D7QS53_9HYPH</name>
<dbReference type="PIRSF" id="PIRSF000521">
    <property type="entry name" value="Transaminase_4ab_Lys_Orn"/>
    <property type="match status" value="1"/>
</dbReference>
<dbReference type="CDD" id="cd00610">
    <property type="entry name" value="OAT_like"/>
    <property type="match status" value="1"/>
</dbReference>
<dbReference type="InterPro" id="IPR015422">
    <property type="entry name" value="PyrdxlP-dep_Trfase_small"/>
</dbReference>
<evidence type="ECO:0000256" key="2">
    <source>
        <dbReference type="ARBA" id="ARBA00008954"/>
    </source>
</evidence>
<dbReference type="OrthoDB" id="9801834at2"/>
<evidence type="ECO:0000256" key="3">
    <source>
        <dbReference type="ARBA" id="ARBA00022576"/>
    </source>
</evidence>
<dbReference type="RefSeq" id="WP_137100253.1">
    <property type="nucleotide sequence ID" value="NZ_CP039865.1"/>
</dbReference>
<sequence length="428" mass="45030">MASNIELATRQQAAVPRGIATKGIYAVRAENATLWDADGKEFIDFAAGIAVVNTGHRHPDVMAAVKEQLEAFTHTSFNVAPYESYIALAERLNKLTPGDHAKKTLLVTTGVEAVENAVKAARHYTGRSAIVAFAGAFHGRTMMGMALTGKVSPYKKGFGPMPGGVFHVAYPKTYHGIDTAAAMANLKQLFASDVDASEVAAIIVEPVQGEGGFYIAPFEFMKEVRALCDKHGILMIVDEIQTGIARTGKMFASEYAGIVPDMVTMAKGLGGGFPLSAVTGRAEVMDSAQVGGLGGTYAGSPVAVAAAHAVLDIIEKEQLCTRASTIGDMMLSRLKDMAKRNTFNCIGDVRGLGAMVAFEIVKDRETREPDAATTSALVAKAEENGLILLTCGPDANVVRILAPLTIPEAQAKKGMDILEASLAAVVGA</sequence>
<keyword evidence="8" id="KW-1185">Reference proteome</keyword>
<dbReference type="NCBIfam" id="TIGR00700">
    <property type="entry name" value="GABAtrnsam"/>
    <property type="match status" value="1"/>
</dbReference>
<dbReference type="Proteomes" id="UP000298588">
    <property type="component" value="Chromosome"/>
</dbReference>
<dbReference type="KEGG" id="paqt:E8L99_14740"/>
<organism evidence="7 8">
    <name type="scientific">Phreatobacter aquaticus</name>
    <dbReference type="NCBI Taxonomy" id="2570229"/>
    <lineage>
        <taxon>Bacteria</taxon>
        <taxon>Pseudomonadati</taxon>
        <taxon>Pseudomonadota</taxon>
        <taxon>Alphaproteobacteria</taxon>
        <taxon>Hyphomicrobiales</taxon>
        <taxon>Phreatobacteraceae</taxon>
        <taxon>Phreatobacter</taxon>
    </lineage>
</organism>
<evidence type="ECO:0000313" key="8">
    <source>
        <dbReference type="Proteomes" id="UP000298588"/>
    </source>
</evidence>
<dbReference type="AlphaFoldDB" id="A0A4D7QS53"/>
<dbReference type="Pfam" id="PF00202">
    <property type="entry name" value="Aminotran_3"/>
    <property type="match status" value="1"/>
</dbReference>
<dbReference type="Gene3D" id="3.90.1150.10">
    <property type="entry name" value="Aspartate Aminotransferase, domain 1"/>
    <property type="match status" value="1"/>
</dbReference>
<evidence type="ECO:0000313" key="7">
    <source>
        <dbReference type="EMBL" id="QCK86922.1"/>
    </source>
</evidence>
<keyword evidence="3 7" id="KW-0032">Aminotransferase</keyword>
<dbReference type="InterPro" id="IPR005814">
    <property type="entry name" value="Aminotrans_3"/>
</dbReference>
<gene>
    <name evidence="7" type="primary">gabT</name>
    <name evidence="7" type="ORF">E8L99_14740</name>
</gene>
<dbReference type="GO" id="GO:0009448">
    <property type="term" value="P:gamma-aminobutyric acid metabolic process"/>
    <property type="evidence" value="ECO:0007669"/>
    <property type="project" value="InterPro"/>
</dbReference>